<feature type="transmembrane region" description="Helical" evidence="5">
    <location>
        <begin position="33"/>
        <end position="56"/>
    </location>
</feature>
<dbReference type="OrthoDB" id="422206at2759"/>
<feature type="transmembrane region" description="Helical" evidence="5">
    <location>
        <begin position="68"/>
        <end position="90"/>
    </location>
</feature>
<dbReference type="InterPro" id="IPR011701">
    <property type="entry name" value="MFS"/>
</dbReference>
<keyword evidence="3 5" id="KW-1133">Transmembrane helix</keyword>
<dbReference type="AlphaFoldDB" id="A0A443SBQ6"/>
<name>A0A443SBQ6_9ACAR</name>
<organism evidence="6 7">
    <name type="scientific">Leptotrombidium deliense</name>
    <dbReference type="NCBI Taxonomy" id="299467"/>
    <lineage>
        <taxon>Eukaryota</taxon>
        <taxon>Metazoa</taxon>
        <taxon>Ecdysozoa</taxon>
        <taxon>Arthropoda</taxon>
        <taxon>Chelicerata</taxon>
        <taxon>Arachnida</taxon>
        <taxon>Acari</taxon>
        <taxon>Acariformes</taxon>
        <taxon>Trombidiformes</taxon>
        <taxon>Prostigmata</taxon>
        <taxon>Anystina</taxon>
        <taxon>Parasitengona</taxon>
        <taxon>Trombiculoidea</taxon>
        <taxon>Trombiculidae</taxon>
        <taxon>Leptotrombidium</taxon>
    </lineage>
</organism>
<comment type="subcellular location">
    <subcellularLocation>
        <location evidence="1">Membrane</location>
        <topology evidence="1">Multi-pass membrane protein</topology>
    </subcellularLocation>
</comment>
<keyword evidence="2 5" id="KW-0812">Transmembrane</keyword>
<dbReference type="Proteomes" id="UP000288716">
    <property type="component" value="Unassembled WGS sequence"/>
</dbReference>
<dbReference type="PANTHER" id="PTHR10924">
    <property type="entry name" value="MAJOR FACILITATOR SUPERFAMILY PROTEIN-RELATED"/>
    <property type="match status" value="1"/>
</dbReference>
<evidence type="ECO:0000256" key="1">
    <source>
        <dbReference type="ARBA" id="ARBA00004141"/>
    </source>
</evidence>
<dbReference type="InterPro" id="IPR049680">
    <property type="entry name" value="FLVCR1-2_SLC49-like"/>
</dbReference>
<dbReference type="EMBL" id="NCKV01004203">
    <property type="protein sequence ID" value="RWS24969.1"/>
    <property type="molecule type" value="Genomic_DNA"/>
</dbReference>
<gene>
    <name evidence="6" type="ORF">B4U80_13834</name>
</gene>
<evidence type="ECO:0000313" key="7">
    <source>
        <dbReference type="Proteomes" id="UP000288716"/>
    </source>
</evidence>
<dbReference type="Gene3D" id="1.20.1250.20">
    <property type="entry name" value="MFS general substrate transporter like domains"/>
    <property type="match status" value="1"/>
</dbReference>
<sequence>MSAQTVVSISGVFIYTIPTQLTATWFADHEVSTATSIALTSTTFASAIGFLIPPFIIRNKVDTIKVDFLTMFISEAIISFLVFIATLIFFDEKPKFAPSLAQQKIELNNSKVNYFEVLKQLLKNCNYNLILIAFGVSKGIQDAICSNLGEIILNTFPDYTDYAGVFGLLSTVAAVPGSIVCGLSLLILGLFEGSVSPLGFEFATECTYPLTAVNMFYVCNVQCLLTRTAFTVNPELHLINVYFTCRRLMSES</sequence>
<dbReference type="Pfam" id="PF07690">
    <property type="entry name" value="MFS_1"/>
    <property type="match status" value="1"/>
</dbReference>
<keyword evidence="7" id="KW-1185">Reference proteome</keyword>
<proteinExistence type="predicted"/>
<feature type="transmembrane region" description="Helical" evidence="5">
    <location>
        <begin position="7"/>
        <end position="27"/>
    </location>
</feature>
<reference evidence="6 7" key="1">
    <citation type="journal article" date="2018" name="Gigascience">
        <title>Genomes of trombidid mites reveal novel predicted allergens and laterally-transferred genes associated with secondary metabolism.</title>
        <authorList>
            <person name="Dong X."/>
            <person name="Chaisiri K."/>
            <person name="Xia D."/>
            <person name="Armstrong S.D."/>
            <person name="Fang Y."/>
            <person name="Donnelly M.J."/>
            <person name="Kadowaki T."/>
            <person name="McGarry J.W."/>
            <person name="Darby A.C."/>
            <person name="Makepeace B.L."/>
        </authorList>
    </citation>
    <scope>NUCLEOTIDE SEQUENCE [LARGE SCALE GENOMIC DNA]</scope>
    <source>
        <strain evidence="6">UoL-UT</strain>
    </source>
</reference>
<dbReference type="InterPro" id="IPR036259">
    <property type="entry name" value="MFS_trans_sf"/>
</dbReference>
<comment type="caution">
    <text evidence="6">The sequence shown here is derived from an EMBL/GenBank/DDBJ whole genome shotgun (WGS) entry which is preliminary data.</text>
</comment>
<protein>
    <submittedName>
        <fullName evidence="6">Putative MFS-type transporter C09D4.1-like protein</fullName>
    </submittedName>
</protein>
<dbReference type="SUPFAM" id="SSF103473">
    <property type="entry name" value="MFS general substrate transporter"/>
    <property type="match status" value="1"/>
</dbReference>
<evidence type="ECO:0000256" key="5">
    <source>
        <dbReference type="SAM" id="Phobius"/>
    </source>
</evidence>
<keyword evidence="4 5" id="KW-0472">Membrane</keyword>
<dbReference type="PANTHER" id="PTHR10924:SF4">
    <property type="entry name" value="GH15861P"/>
    <property type="match status" value="1"/>
</dbReference>
<dbReference type="VEuPathDB" id="VectorBase:LDEU007071"/>
<evidence type="ECO:0000313" key="6">
    <source>
        <dbReference type="EMBL" id="RWS24969.1"/>
    </source>
</evidence>
<dbReference type="GO" id="GO:0016020">
    <property type="term" value="C:membrane"/>
    <property type="evidence" value="ECO:0007669"/>
    <property type="project" value="UniProtKB-SubCell"/>
</dbReference>
<evidence type="ECO:0000256" key="4">
    <source>
        <dbReference type="ARBA" id="ARBA00023136"/>
    </source>
</evidence>
<evidence type="ECO:0000256" key="2">
    <source>
        <dbReference type="ARBA" id="ARBA00022692"/>
    </source>
</evidence>
<dbReference type="GO" id="GO:0020037">
    <property type="term" value="F:heme binding"/>
    <property type="evidence" value="ECO:0007669"/>
    <property type="project" value="TreeGrafter"/>
</dbReference>
<evidence type="ECO:0000256" key="3">
    <source>
        <dbReference type="ARBA" id="ARBA00022989"/>
    </source>
</evidence>
<dbReference type="GO" id="GO:0097037">
    <property type="term" value="P:heme export"/>
    <property type="evidence" value="ECO:0007669"/>
    <property type="project" value="TreeGrafter"/>
</dbReference>
<feature type="transmembrane region" description="Helical" evidence="5">
    <location>
        <begin position="165"/>
        <end position="191"/>
    </location>
</feature>
<dbReference type="GO" id="GO:0015232">
    <property type="term" value="F:heme transmembrane transporter activity"/>
    <property type="evidence" value="ECO:0007669"/>
    <property type="project" value="TreeGrafter"/>
</dbReference>
<accession>A0A443SBQ6</accession>